<proteinExistence type="predicted"/>
<feature type="non-terminal residue" evidence="1">
    <location>
        <position position="28"/>
    </location>
</feature>
<gene>
    <name evidence="1" type="ORF">METZ01_LOCUS367345</name>
</gene>
<protein>
    <submittedName>
        <fullName evidence="1">Uncharacterized protein</fullName>
    </submittedName>
</protein>
<sequence length="28" mass="3137">MWFFLISNICGSILGMAAEGWFKDTKLG</sequence>
<accession>A0A382SZV7</accession>
<reference evidence="1" key="1">
    <citation type="submission" date="2018-05" db="EMBL/GenBank/DDBJ databases">
        <authorList>
            <person name="Lanie J.A."/>
            <person name="Ng W.-L."/>
            <person name="Kazmierczak K.M."/>
            <person name="Andrzejewski T.M."/>
            <person name="Davidsen T.M."/>
            <person name="Wayne K.J."/>
            <person name="Tettelin H."/>
            <person name="Glass J.I."/>
            <person name="Rusch D."/>
            <person name="Podicherti R."/>
            <person name="Tsui H.-C.T."/>
            <person name="Winkler M.E."/>
        </authorList>
    </citation>
    <scope>NUCLEOTIDE SEQUENCE</scope>
</reference>
<evidence type="ECO:0000313" key="1">
    <source>
        <dbReference type="EMBL" id="SVD14491.1"/>
    </source>
</evidence>
<dbReference type="EMBL" id="UINC01132279">
    <property type="protein sequence ID" value="SVD14491.1"/>
    <property type="molecule type" value="Genomic_DNA"/>
</dbReference>
<organism evidence="1">
    <name type="scientific">marine metagenome</name>
    <dbReference type="NCBI Taxonomy" id="408172"/>
    <lineage>
        <taxon>unclassified sequences</taxon>
        <taxon>metagenomes</taxon>
        <taxon>ecological metagenomes</taxon>
    </lineage>
</organism>
<name>A0A382SZV7_9ZZZZ</name>
<dbReference type="AlphaFoldDB" id="A0A382SZV7"/>